<organism evidence="2 3">
    <name type="scientific">Lithospermum erythrorhizon</name>
    <name type="common">Purple gromwell</name>
    <name type="synonym">Lithospermum officinale var. erythrorhizon</name>
    <dbReference type="NCBI Taxonomy" id="34254"/>
    <lineage>
        <taxon>Eukaryota</taxon>
        <taxon>Viridiplantae</taxon>
        <taxon>Streptophyta</taxon>
        <taxon>Embryophyta</taxon>
        <taxon>Tracheophyta</taxon>
        <taxon>Spermatophyta</taxon>
        <taxon>Magnoliopsida</taxon>
        <taxon>eudicotyledons</taxon>
        <taxon>Gunneridae</taxon>
        <taxon>Pentapetalae</taxon>
        <taxon>asterids</taxon>
        <taxon>lamiids</taxon>
        <taxon>Boraginales</taxon>
        <taxon>Boraginaceae</taxon>
        <taxon>Boraginoideae</taxon>
        <taxon>Lithospermeae</taxon>
        <taxon>Lithospermum</taxon>
    </lineage>
</organism>
<comment type="caution">
    <text evidence="2">The sequence shown here is derived from an EMBL/GenBank/DDBJ whole genome shotgun (WGS) entry which is preliminary data.</text>
</comment>
<protein>
    <recommendedName>
        <fullName evidence="4">DUF4283 domain-containing protein</fullName>
    </recommendedName>
</protein>
<keyword evidence="3" id="KW-1185">Reference proteome</keyword>
<dbReference type="InterPro" id="IPR040256">
    <property type="entry name" value="At4g02000-like"/>
</dbReference>
<evidence type="ECO:0008006" key="4">
    <source>
        <dbReference type="Google" id="ProtNLM"/>
    </source>
</evidence>
<feature type="signal peptide" evidence="1">
    <location>
        <begin position="1"/>
        <end position="21"/>
    </location>
</feature>
<proteinExistence type="predicted"/>
<dbReference type="AlphaFoldDB" id="A0AAV3RAT7"/>
<keyword evidence="1" id="KW-0732">Signal</keyword>
<evidence type="ECO:0000313" key="3">
    <source>
        <dbReference type="Proteomes" id="UP001454036"/>
    </source>
</evidence>
<feature type="chain" id="PRO_5043954783" description="DUF4283 domain-containing protein" evidence="1">
    <location>
        <begin position="22"/>
        <end position="267"/>
    </location>
</feature>
<accession>A0AAV3RAT7</accession>
<dbReference type="EMBL" id="BAABME010008019">
    <property type="protein sequence ID" value="GAA0172220.1"/>
    <property type="molecule type" value="Genomic_DNA"/>
</dbReference>
<sequence length="267" mass="30095">MKMDMSCIAAFLIWIRLLGLGLEHWNMEMFSEIGSIVGKPLFPDFATAEMTRLSYARICVKVTVKSDMSRQVKLKDDQMRELEVVLDGREGLAEIGGEESKRGGYDNGSVKQIVVVQSPQVSPVVCKMDGRYVSWCDDDLANDAEVNGINDDVLFPESILPGVQVRNAYACLEKVSKGDKPWIWTLDFKCVLSMEEASSGGAPNHYAMADFKKCVDKLDMEDLAPAMSNHSAMDINIEKEVLKYGRSFKFHEFWCNHPEYEEILKKA</sequence>
<evidence type="ECO:0000313" key="2">
    <source>
        <dbReference type="EMBL" id="GAA0172220.1"/>
    </source>
</evidence>
<name>A0AAV3RAT7_LITER</name>
<dbReference type="Proteomes" id="UP001454036">
    <property type="component" value="Unassembled WGS sequence"/>
</dbReference>
<evidence type="ECO:0000256" key="1">
    <source>
        <dbReference type="SAM" id="SignalP"/>
    </source>
</evidence>
<dbReference type="PANTHER" id="PTHR31286:SF180">
    <property type="entry name" value="OS10G0362600 PROTEIN"/>
    <property type="match status" value="1"/>
</dbReference>
<gene>
    <name evidence="2" type="ORF">LIER_26085</name>
</gene>
<dbReference type="PANTHER" id="PTHR31286">
    <property type="entry name" value="GLYCINE-RICH CELL WALL STRUCTURAL PROTEIN 1.8-LIKE"/>
    <property type="match status" value="1"/>
</dbReference>
<reference evidence="2 3" key="1">
    <citation type="submission" date="2024-01" db="EMBL/GenBank/DDBJ databases">
        <title>The complete chloroplast genome sequence of Lithospermum erythrorhizon: insights into the phylogenetic relationship among Boraginaceae species and the maternal lineages of purple gromwells.</title>
        <authorList>
            <person name="Okada T."/>
            <person name="Watanabe K."/>
        </authorList>
    </citation>
    <scope>NUCLEOTIDE SEQUENCE [LARGE SCALE GENOMIC DNA]</scope>
</reference>